<feature type="domain" description="MmgE/PrpD N-terminal" evidence="2">
    <location>
        <begin position="21"/>
        <end position="259"/>
    </location>
</feature>
<dbReference type="InterPro" id="IPR005656">
    <property type="entry name" value="MmgE_PrpD"/>
</dbReference>
<proteinExistence type="inferred from homology"/>
<dbReference type="Proteomes" id="UP000316798">
    <property type="component" value="Chromosome"/>
</dbReference>
<dbReference type="InterPro" id="IPR042183">
    <property type="entry name" value="MmgE/PrpD_sf_1"/>
</dbReference>
<sequence>MSIHADTASEAAAQSATIAATLAAFAEGLRPETIPTSVVDRAKYLILDAVGIAHASTRYEFAHRSLSAVTELSAGAGDTPVIGLSARLQLRDAMLINGILVHGLDYDDTHVQGVIHSTAACFPTALGVAAHAQLSGRDLLTAYVVGMEAGTRLASVAKGGFHQIGFHPTGLVGAFSATLVAGRLFGLNAQQLSMAQGIALSTGAGSLEFLNDGAWTKRMHPGWAAGVGFTAATLARHGFVGPTQVYEGRFGLFASHLGQYAKDIDLSLATAGLGEVWETAKVAVKPIPACHFTHACADAAVILRDKYGLTAADIRSVRALVPKEVVKTVCEPVATKKRPQNSYDAQFSIPYIVATALARGSFGLAHLESAALGDAEVLALAQRVESEVDPDSPFPKYYSGEVIVTTHDGRELRHREEINRGAADRPLSGPDIEKKFMDNMLLAGSRSRAEQVRDLVLNMDQCLHARDLAEGLAARR</sequence>
<evidence type="ECO:0000256" key="1">
    <source>
        <dbReference type="ARBA" id="ARBA00006174"/>
    </source>
</evidence>
<dbReference type="AlphaFoldDB" id="A0A515DHH9"/>
<dbReference type="Gene3D" id="1.10.4100.10">
    <property type="entry name" value="2-methylcitrate dehydratase PrpD"/>
    <property type="match status" value="1"/>
</dbReference>
<comment type="similarity">
    <text evidence="1">Belongs to the PrpD family.</text>
</comment>
<evidence type="ECO:0000313" key="4">
    <source>
        <dbReference type="EMBL" id="QDL39860.1"/>
    </source>
</evidence>
<dbReference type="Pfam" id="PF19305">
    <property type="entry name" value="MmgE_PrpD_C"/>
    <property type="match status" value="1"/>
</dbReference>
<dbReference type="GO" id="GO:0016829">
    <property type="term" value="F:lyase activity"/>
    <property type="evidence" value="ECO:0007669"/>
    <property type="project" value="InterPro"/>
</dbReference>
<keyword evidence="5" id="KW-1185">Reference proteome</keyword>
<dbReference type="Gene3D" id="3.30.1330.120">
    <property type="entry name" value="2-methylcitrate dehydratase PrpD"/>
    <property type="match status" value="1"/>
</dbReference>
<dbReference type="OrthoDB" id="9797528at2"/>
<dbReference type="InterPro" id="IPR045337">
    <property type="entry name" value="MmgE_PrpD_C"/>
</dbReference>
<accession>A0A515DHH9</accession>
<dbReference type="KEGG" id="rhf:EUB48_16965"/>
<dbReference type="Pfam" id="PF03972">
    <property type="entry name" value="MmgE_PrpD_N"/>
    <property type="match status" value="1"/>
</dbReference>
<name>A0A515DHH9_9BURK</name>
<gene>
    <name evidence="4" type="ORF">EUB48_16965</name>
</gene>
<evidence type="ECO:0000259" key="2">
    <source>
        <dbReference type="Pfam" id="PF03972"/>
    </source>
</evidence>
<reference evidence="4 5" key="1">
    <citation type="submission" date="2019-01" db="EMBL/GenBank/DDBJ databases">
        <title>Genomic insights into a novel species Rhodoferax sp.</title>
        <authorList>
            <person name="Jin L."/>
        </authorList>
    </citation>
    <scope>NUCLEOTIDE SEQUENCE [LARGE SCALE GENOMIC DNA]</scope>
    <source>
        <strain evidence="4 5">CHu59-6-5</strain>
    </source>
</reference>
<dbReference type="PANTHER" id="PTHR16943">
    <property type="entry name" value="2-METHYLCITRATE DEHYDRATASE-RELATED"/>
    <property type="match status" value="1"/>
</dbReference>
<evidence type="ECO:0000259" key="3">
    <source>
        <dbReference type="Pfam" id="PF19305"/>
    </source>
</evidence>
<dbReference type="InterPro" id="IPR045336">
    <property type="entry name" value="MmgE_PrpD_N"/>
</dbReference>
<dbReference type="InterPro" id="IPR036148">
    <property type="entry name" value="MmgE/PrpD_sf"/>
</dbReference>
<dbReference type="EMBL" id="CP035503">
    <property type="protein sequence ID" value="QDL39860.1"/>
    <property type="molecule type" value="Genomic_DNA"/>
</dbReference>
<dbReference type="SUPFAM" id="SSF103378">
    <property type="entry name" value="2-methylcitrate dehydratase PrpD"/>
    <property type="match status" value="1"/>
</dbReference>
<protein>
    <submittedName>
        <fullName evidence="4">MmgE/PrpD family protein</fullName>
    </submittedName>
</protein>
<organism evidence="4 5">
    <name type="scientific">Rhodoferax sediminis</name>
    <dbReference type="NCBI Taxonomy" id="2509614"/>
    <lineage>
        <taxon>Bacteria</taxon>
        <taxon>Pseudomonadati</taxon>
        <taxon>Pseudomonadota</taxon>
        <taxon>Betaproteobacteria</taxon>
        <taxon>Burkholderiales</taxon>
        <taxon>Comamonadaceae</taxon>
        <taxon>Rhodoferax</taxon>
    </lineage>
</organism>
<feature type="domain" description="MmgE/PrpD C-terminal" evidence="3">
    <location>
        <begin position="288"/>
        <end position="460"/>
    </location>
</feature>
<evidence type="ECO:0000313" key="5">
    <source>
        <dbReference type="Proteomes" id="UP000316798"/>
    </source>
</evidence>
<dbReference type="PANTHER" id="PTHR16943:SF8">
    <property type="entry name" value="2-METHYLCITRATE DEHYDRATASE"/>
    <property type="match status" value="1"/>
</dbReference>
<dbReference type="InterPro" id="IPR042188">
    <property type="entry name" value="MmgE/PrpD_sf_2"/>
</dbReference>